<accession>A0A0E2D4X9</accession>
<organism evidence="1 2">
    <name type="scientific">Leptospira interrogans str. UI 12758</name>
    <dbReference type="NCBI Taxonomy" id="1049938"/>
    <lineage>
        <taxon>Bacteria</taxon>
        <taxon>Pseudomonadati</taxon>
        <taxon>Spirochaetota</taxon>
        <taxon>Spirochaetia</taxon>
        <taxon>Leptospirales</taxon>
        <taxon>Leptospiraceae</taxon>
        <taxon>Leptospira</taxon>
    </lineage>
</organism>
<gene>
    <name evidence="1" type="ORF">LEP1GSC105_3855</name>
</gene>
<dbReference type="EMBL" id="AHNR02000040">
    <property type="protein sequence ID" value="EKR55056.1"/>
    <property type="molecule type" value="Genomic_DNA"/>
</dbReference>
<dbReference type="Proteomes" id="UP000001340">
    <property type="component" value="Unassembled WGS sequence"/>
</dbReference>
<proteinExistence type="predicted"/>
<name>A0A0E2D4X9_LEPIR</name>
<dbReference type="RefSeq" id="WP_000729345.1">
    <property type="nucleotide sequence ID" value="NZ_AHNR02000040.1"/>
</dbReference>
<reference evidence="1 2" key="1">
    <citation type="submission" date="2012-10" db="EMBL/GenBank/DDBJ databases">
        <authorList>
            <person name="Harkins D.M."/>
            <person name="Durkin A.S."/>
            <person name="Brinkac L.M."/>
            <person name="Haft D.H."/>
            <person name="Selengut J.D."/>
            <person name="Sanka R."/>
            <person name="DePew J."/>
            <person name="Purushe J."/>
            <person name="Chanthongthip A."/>
            <person name="Lattana O."/>
            <person name="Phetsouvanh R."/>
            <person name="Newton P.N."/>
            <person name="Vinetz J.M."/>
            <person name="Sutton G.G."/>
            <person name="Nierman W.C."/>
            <person name="Fouts D.E."/>
        </authorList>
    </citation>
    <scope>NUCLEOTIDE SEQUENCE [LARGE SCALE GENOMIC DNA]</scope>
    <source>
        <strain evidence="1 2">UI 12758</strain>
    </source>
</reference>
<dbReference type="AlphaFoldDB" id="A0A0E2D4X9"/>
<dbReference type="GeneID" id="61144034"/>
<evidence type="ECO:0000313" key="2">
    <source>
        <dbReference type="Proteomes" id="UP000001340"/>
    </source>
</evidence>
<sequence>MAALFWSKFTLESISSFSFIKTIKKIEYSIEIITITLIFENRKICGVLEGEQIEAQFKCSGGFLLITSYNYYDGTDYWYYFLNTDLEVKDMIFDPYVSFLYVEKIDIVDLRVLELSFLKPNETWHLVIHSKPIWDFSLSAILKRPFRFIFKKRIMSLFRLKPPS</sequence>
<comment type="caution">
    <text evidence="1">The sequence shown here is derived from an EMBL/GenBank/DDBJ whole genome shotgun (WGS) entry which is preliminary data.</text>
</comment>
<evidence type="ECO:0000313" key="1">
    <source>
        <dbReference type="EMBL" id="EKR55056.1"/>
    </source>
</evidence>
<protein>
    <submittedName>
        <fullName evidence="1">Uncharacterized protein</fullName>
    </submittedName>
</protein>